<dbReference type="InterPro" id="IPR050861">
    <property type="entry name" value="Dihydroxyacetone_Kinase"/>
</dbReference>
<reference evidence="2 3" key="1">
    <citation type="submission" date="2015-11" db="EMBL/GenBank/DDBJ databases">
        <title>Expanding the genomic diversity of Burkholderia species for the development of highly accurate diagnostics.</title>
        <authorList>
            <person name="Sahl J."/>
            <person name="Keim P."/>
            <person name="Wagner D."/>
        </authorList>
    </citation>
    <scope>NUCLEOTIDE SEQUENCE [LARGE SCALE GENOMIC DNA]</scope>
    <source>
        <strain evidence="2 3">MSMB1301WGS</strain>
    </source>
</reference>
<dbReference type="SUPFAM" id="SSF82549">
    <property type="entry name" value="DAK1/DegV-like"/>
    <property type="match status" value="1"/>
</dbReference>
<keyword evidence="3" id="KW-1185">Reference proteome</keyword>
<dbReference type="GO" id="GO:0019563">
    <property type="term" value="P:glycerol catabolic process"/>
    <property type="evidence" value="ECO:0007669"/>
    <property type="project" value="TreeGrafter"/>
</dbReference>
<dbReference type="PROSITE" id="PS51481">
    <property type="entry name" value="DHAK"/>
    <property type="match status" value="1"/>
</dbReference>
<name>A0A125A897_9BURK</name>
<evidence type="ECO:0000313" key="3">
    <source>
        <dbReference type="Proteomes" id="UP000062317"/>
    </source>
</evidence>
<organism evidence="2 3">
    <name type="scientific">Burkholderia territorii</name>
    <dbReference type="NCBI Taxonomy" id="1503055"/>
    <lineage>
        <taxon>Bacteria</taxon>
        <taxon>Pseudomonadati</taxon>
        <taxon>Pseudomonadota</taxon>
        <taxon>Betaproteobacteria</taxon>
        <taxon>Burkholderiales</taxon>
        <taxon>Burkholderiaceae</taxon>
        <taxon>Burkholderia</taxon>
        <taxon>Burkholderia cepacia complex</taxon>
    </lineage>
</organism>
<dbReference type="Gene3D" id="3.40.50.10440">
    <property type="entry name" value="Dihydroxyacetone kinase, domain 1"/>
    <property type="match status" value="1"/>
</dbReference>
<evidence type="ECO:0000259" key="1">
    <source>
        <dbReference type="PROSITE" id="PS51481"/>
    </source>
</evidence>
<dbReference type="GO" id="GO:0005829">
    <property type="term" value="C:cytosol"/>
    <property type="evidence" value="ECO:0007669"/>
    <property type="project" value="TreeGrafter"/>
</dbReference>
<proteinExistence type="predicted"/>
<feature type="domain" description="DhaK" evidence="1">
    <location>
        <begin position="7"/>
        <end position="98"/>
    </location>
</feature>
<dbReference type="Pfam" id="PF02733">
    <property type="entry name" value="Dak1"/>
    <property type="match status" value="1"/>
</dbReference>
<dbReference type="InterPro" id="IPR004006">
    <property type="entry name" value="DhaK_dom"/>
</dbReference>
<evidence type="ECO:0000313" key="2">
    <source>
        <dbReference type="EMBL" id="KVV37568.1"/>
    </source>
</evidence>
<dbReference type="GO" id="GO:0004371">
    <property type="term" value="F:glycerone kinase activity"/>
    <property type="evidence" value="ECO:0007669"/>
    <property type="project" value="InterPro"/>
</dbReference>
<comment type="caution">
    <text evidence="2">The sequence shown here is derived from an EMBL/GenBank/DDBJ whole genome shotgun (WGS) entry which is preliminary data.</text>
</comment>
<accession>A0A125A897</accession>
<protein>
    <recommendedName>
        <fullName evidence="1">DhaK domain-containing protein</fullName>
    </recommendedName>
</protein>
<dbReference type="PANTHER" id="PTHR28629">
    <property type="entry name" value="TRIOKINASE/FMN CYCLASE"/>
    <property type="match status" value="1"/>
</dbReference>
<gene>
    <name evidence="2" type="ORF">WT27_17665</name>
</gene>
<dbReference type="EMBL" id="LPEQ01000140">
    <property type="protein sequence ID" value="KVV37568.1"/>
    <property type="molecule type" value="Genomic_DNA"/>
</dbReference>
<sequence length="98" mass="10248">MKKLVNHPSDVVREMLEGIARQSPHVAILGDEQVLVRQPLPEPSQRPVAILSGGGSGHEPAHGGYVGEGMLSAAVCGEVFTSPPTDAVLAMGVQQSLR</sequence>
<dbReference type="Proteomes" id="UP000062317">
    <property type="component" value="Unassembled WGS sequence"/>
</dbReference>
<dbReference type="PANTHER" id="PTHR28629:SF4">
    <property type="entry name" value="TRIOKINASE_FMN CYCLASE"/>
    <property type="match status" value="1"/>
</dbReference>
<dbReference type="AlphaFoldDB" id="A0A125A897"/>